<keyword evidence="5" id="KW-1185">Reference proteome</keyword>
<name>A0A9Q0EYK3_9ROSI</name>
<dbReference type="PANTHER" id="PTHR31614">
    <property type="entry name" value="PROTEIN DOWNSTREAM OF FLC-RELATED"/>
    <property type="match status" value="1"/>
</dbReference>
<protein>
    <submittedName>
        <fullName evidence="4">Uncharacterized protein</fullName>
    </submittedName>
</protein>
<accession>A0A9Q0EYK3</accession>
<feature type="signal peptide" evidence="3">
    <location>
        <begin position="1"/>
        <end position="26"/>
    </location>
</feature>
<keyword evidence="2" id="KW-1015">Disulfide bond</keyword>
<dbReference type="InterPro" id="IPR006041">
    <property type="entry name" value="Pollen_Ole_e1_allergen"/>
</dbReference>
<dbReference type="PANTHER" id="PTHR31614:SF20">
    <property type="entry name" value="POLLEN PROTEIN OLE E I-LIKE PROTEIN"/>
    <property type="match status" value="1"/>
</dbReference>
<sequence>MAKSNAIAALIAVALCISSLLISAQAGHDFLFVEGRVYCDPCRVEFHTPLSEPLQGVNVRLDCRSRENGTLTYTEDGVTDPSGLYVLPVEGDHEEDICEIKLLSSPRADCNEQFSSTDMARILITKNVGVAENTRYANAIGFKSKVALPACDKVLTDMGFLPLPRED</sequence>
<dbReference type="OrthoDB" id="1888725at2759"/>
<dbReference type="EMBL" id="JAKUCV010007817">
    <property type="protein sequence ID" value="KAJ4821903.1"/>
    <property type="molecule type" value="Genomic_DNA"/>
</dbReference>
<dbReference type="InterPro" id="IPR006040">
    <property type="entry name" value="Allergen_Ole_e_I_CS"/>
</dbReference>
<gene>
    <name evidence="4" type="ORF">Tsubulata_032191</name>
</gene>
<keyword evidence="3" id="KW-0732">Signal</keyword>
<organism evidence="4 5">
    <name type="scientific">Turnera subulata</name>
    <dbReference type="NCBI Taxonomy" id="218843"/>
    <lineage>
        <taxon>Eukaryota</taxon>
        <taxon>Viridiplantae</taxon>
        <taxon>Streptophyta</taxon>
        <taxon>Embryophyta</taxon>
        <taxon>Tracheophyta</taxon>
        <taxon>Spermatophyta</taxon>
        <taxon>Magnoliopsida</taxon>
        <taxon>eudicotyledons</taxon>
        <taxon>Gunneridae</taxon>
        <taxon>Pentapetalae</taxon>
        <taxon>rosids</taxon>
        <taxon>fabids</taxon>
        <taxon>Malpighiales</taxon>
        <taxon>Passifloraceae</taxon>
        <taxon>Turnera</taxon>
    </lineage>
</organism>
<evidence type="ECO:0000313" key="4">
    <source>
        <dbReference type="EMBL" id="KAJ4821903.1"/>
    </source>
</evidence>
<evidence type="ECO:0000256" key="2">
    <source>
        <dbReference type="ARBA" id="ARBA00023157"/>
    </source>
</evidence>
<comment type="similarity">
    <text evidence="1">Belongs to the Ole e I family.</text>
</comment>
<reference evidence="4" key="2">
    <citation type="journal article" date="2023" name="Plants (Basel)">
        <title>Annotation of the Turnera subulata (Passifloraceae) Draft Genome Reveals the S-Locus Evolved after the Divergence of Turneroideae from Passifloroideae in a Stepwise Manner.</title>
        <authorList>
            <person name="Henning P.M."/>
            <person name="Roalson E.H."/>
            <person name="Mir W."/>
            <person name="McCubbin A.G."/>
            <person name="Shore J.S."/>
        </authorList>
    </citation>
    <scope>NUCLEOTIDE SEQUENCE</scope>
    <source>
        <strain evidence="4">F60SS</strain>
    </source>
</reference>
<feature type="chain" id="PRO_5040512957" evidence="3">
    <location>
        <begin position="27"/>
        <end position="167"/>
    </location>
</feature>
<proteinExistence type="inferred from homology"/>
<evidence type="ECO:0000313" key="5">
    <source>
        <dbReference type="Proteomes" id="UP001141552"/>
    </source>
</evidence>
<reference evidence="4" key="1">
    <citation type="submission" date="2022-02" db="EMBL/GenBank/DDBJ databases">
        <authorList>
            <person name="Henning P.M."/>
            <person name="McCubbin A.G."/>
            <person name="Shore J.S."/>
        </authorList>
    </citation>
    <scope>NUCLEOTIDE SEQUENCE</scope>
    <source>
        <strain evidence="4">F60SS</strain>
        <tissue evidence="4">Leaves</tissue>
    </source>
</reference>
<dbReference type="AlphaFoldDB" id="A0A9Q0EYK3"/>
<dbReference type="PROSITE" id="PS00925">
    <property type="entry name" value="OLEEI"/>
    <property type="match status" value="1"/>
</dbReference>
<dbReference type="Pfam" id="PF01190">
    <property type="entry name" value="Pollen_Ole_e_1"/>
    <property type="match status" value="1"/>
</dbReference>
<evidence type="ECO:0000256" key="3">
    <source>
        <dbReference type="SAM" id="SignalP"/>
    </source>
</evidence>
<dbReference type="GO" id="GO:0005615">
    <property type="term" value="C:extracellular space"/>
    <property type="evidence" value="ECO:0007669"/>
    <property type="project" value="InterPro"/>
</dbReference>
<dbReference type="Proteomes" id="UP001141552">
    <property type="component" value="Unassembled WGS sequence"/>
</dbReference>
<evidence type="ECO:0000256" key="1">
    <source>
        <dbReference type="ARBA" id="ARBA00010049"/>
    </source>
</evidence>
<comment type="caution">
    <text evidence="4">The sequence shown here is derived from an EMBL/GenBank/DDBJ whole genome shotgun (WGS) entry which is preliminary data.</text>
</comment>